<dbReference type="NCBIfam" id="TIGR00229">
    <property type="entry name" value="sensory_box"/>
    <property type="match status" value="3"/>
</dbReference>
<feature type="modified residue" description="Phosphohistidine" evidence="18">
    <location>
        <position position="1300"/>
    </location>
</feature>
<dbReference type="InterPro" id="IPR001610">
    <property type="entry name" value="PAC"/>
</dbReference>
<dbReference type="GO" id="GO:0000155">
    <property type="term" value="F:phosphorelay sensor kinase activity"/>
    <property type="evidence" value="ECO:0007669"/>
    <property type="project" value="InterPro"/>
</dbReference>
<sequence>MDTFQLSYSELIYLLKLADNLSNISQVVFAVAVVYLIRNRKNLPFRGSFFLWSTFLILNPGVNLIENQGISEHLILFLLGIKAFILGISTYGLLLLFKIVPIALKIPDFLELQDINQQLKDRLLERQQAKDKLQQEKDFLSALVDQLCEGIVVCDRSGKLIFFNQASREFHGLSEADINTENWAEYYSLYRPDGQTLMPLDEIPLFRALQGETVQNVEMIIHPENRQPRIILANGQAFFNLLGEKLGAVVAMYDITEQKQTQIALEQAKLKLEKRVQERTAELQNTIEQLELAVRECSQVEIALRQSQIQLQSILENTPTVIYAKDNQGNFTLVNRKFETVFNCCSGQVLGQTNFDLFTPEAAQQLNAIEEQVLAENRAIKLEEKIICLHQYRTFLSIKFPLVGSEGIPDGLCSISTDITDRKRIEEKLRLFESAVSRANDAIVITEADPLSVPEPKIIYVNQAFTRLTGYSADEIMGQSLCYLQGPETDQDQLAQIKVSLSKFNPVQVELINYQKDGSKYWVEMSISPVTNQEGQITHFVSVQRDVTHKRLYANTLLRERKQMQQIITDAPFAVAMLDQEFRYIAHSQKWLEDYHLSEESLIGLSHLDIFPNLREYWLNIYHQALAGEVLSCAEDNMDYPDGTQGYIRWAIHPWHIDPTEIGGIIIATYPIDELVKGRESALESVRLKSQFIANMSHEIRTPMNGVLGMAGLLLKTDLTPKQLDFVRAIRTSANHLLTIINDILDFSKLEAKEMVLEKLDFNLDECIETILDLLATQAEEKALELAVLIEPDVCRHLRGDPSRLRQILLNLIGNSIKFTVDGEVVLQVKKISSSGSTIKLYFSVKDTGIGIPQEGQAKIFEAFSQLDASTTRQFGGTGLGLVICKQLVQLMGGEIGVESQWGQGSTFWFTAQFELPNLPQKSDLPKTLSHLKLLVVDSSATVRQSVRSFARSWGMQPDEAAHPDQALVRLRSAARCRQPYDFAVFDQQLLLSRGERFVEVIKNDPRLLATKLILMTSMNQLTQAEELLENGFSSYVIKPLRASRLFDALLTAIATEISSLLEKDRSLSLPENSSLSTTPQFNLKILLVEDHPINQQVILNQLSLLGCEADIAENGEQALKRLESTDYDVVFMDCQMPILDGYATTQELRRRERETPNSHRIVIALTAHALPVDRQKCLAVGMDDYISKPVEQEELEAVLRHWTTQQRGLTEGAKSQSPQSAVDLISSSEDQQLSAEENTSQGQNLMPFDLKRLQTISRGKIEFQRKLLKLFVDNAQTDLIRIREAIQTEDYETLVTCAHRLKGSSGNVGMRHFPGFAFHLEEKARQQTLEGCQELVDVMEEQLTEAIAFINTDLSPTS</sequence>
<keyword evidence="9" id="KW-0547">Nucleotide-binding</keyword>
<evidence type="ECO:0000256" key="12">
    <source>
        <dbReference type="ARBA" id="ARBA00022989"/>
    </source>
</evidence>
<evidence type="ECO:0000256" key="16">
    <source>
        <dbReference type="ARBA" id="ARBA00068150"/>
    </source>
</evidence>
<dbReference type="PROSITE" id="PS50109">
    <property type="entry name" value="HIS_KIN"/>
    <property type="match status" value="1"/>
</dbReference>
<keyword evidence="29" id="KW-1185">Reference proteome</keyword>
<dbReference type="PROSITE" id="PS50894">
    <property type="entry name" value="HPT"/>
    <property type="match status" value="1"/>
</dbReference>
<keyword evidence="6 19" id="KW-0597">Phosphoprotein</keyword>
<dbReference type="InterPro" id="IPR005467">
    <property type="entry name" value="His_kinase_dom"/>
</dbReference>
<proteinExistence type="inferred from homology"/>
<dbReference type="CDD" id="cd17546">
    <property type="entry name" value="REC_hyHK_CKI1_RcsC-like"/>
    <property type="match status" value="1"/>
</dbReference>
<evidence type="ECO:0000256" key="22">
    <source>
        <dbReference type="SAM" id="Phobius"/>
    </source>
</evidence>
<dbReference type="InterPro" id="IPR000700">
    <property type="entry name" value="PAS-assoc_C"/>
</dbReference>
<evidence type="ECO:0000259" key="26">
    <source>
        <dbReference type="PROSITE" id="PS50113"/>
    </source>
</evidence>
<dbReference type="EC" id="2.7.13.3" evidence="4"/>
<evidence type="ECO:0000259" key="25">
    <source>
        <dbReference type="PROSITE" id="PS50112"/>
    </source>
</evidence>
<evidence type="ECO:0000259" key="27">
    <source>
        <dbReference type="PROSITE" id="PS50894"/>
    </source>
</evidence>
<evidence type="ECO:0000256" key="17">
    <source>
        <dbReference type="ARBA" id="ARBA00074306"/>
    </source>
</evidence>
<dbReference type="CDD" id="cd00088">
    <property type="entry name" value="HPT"/>
    <property type="match status" value="1"/>
</dbReference>
<dbReference type="PROSITE" id="PS50112">
    <property type="entry name" value="PAS"/>
    <property type="match status" value="3"/>
</dbReference>
<feature type="coiled-coil region" evidence="20">
    <location>
        <begin position="269"/>
        <end position="300"/>
    </location>
</feature>
<dbReference type="CDD" id="cd00130">
    <property type="entry name" value="PAS"/>
    <property type="match status" value="3"/>
</dbReference>
<comment type="subcellular location">
    <subcellularLocation>
        <location evidence="2">Cell membrane</location>
        <topology evidence="2">Multi-pass membrane protein</topology>
    </subcellularLocation>
</comment>
<dbReference type="CDD" id="cd16922">
    <property type="entry name" value="HATPase_EvgS-ArcB-TorS-like"/>
    <property type="match status" value="1"/>
</dbReference>
<evidence type="ECO:0000313" key="29">
    <source>
        <dbReference type="Proteomes" id="UP000184550"/>
    </source>
</evidence>
<feature type="modified residue" description="4-aspartylphosphate" evidence="19">
    <location>
        <position position="987"/>
    </location>
</feature>
<keyword evidence="20" id="KW-0175">Coiled coil</keyword>
<organism evidence="28 29">
    <name type="scientific">Planktothrix serta PCC 8927</name>
    <dbReference type="NCBI Taxonomy" id="671068"/>
    <lineage>
        <taxon>Bacteria</taxon>
        <taxon>Bacillati</taxon>
        <taxon>Cyanobacteriota</taxon>
        <taxon>Cyanophyceae</taxon>
        <taxon>Oscillatoriophycideae</taxon>
        <taxon>Oscillatoriales</taxon>
        <taxon>Microcoleaceae</taxon>
        <taxon>Planktothrix</taxon>
    </lineage>
</organism>
<dbReference type="InterPro" id="IPR000014">
    <property type="entry name" value="PAS"/>
</dbReference>
<dbReference type="EMBL" id="CZCU02000106">
    <property type="protein sequence ID" value="VXD14892.1"/>
    <property type="molecule type" value="Genomic_DNA"/>
</dbReference>
<dbReference type="SUPFAM" id="SSF55785">
    <property type="entry name" value="PYP-like sensor domain (PAS domain)"/>
    <property type="match status" value="4"/>
</dbReference>
<evidence type="ECO:0000256" key="15">
    <source>
        <dbReference type="ARBA" id="ARBA00064003"/>
    </source>
</evidence>
<dbReference type="Pfam" id="PF13426">
    <property type="entry name" value="PAS_9"/>
    <property type="match status" value="1"/>
</dbReference>
<dbReference type="Gene3D" id="1.20.120.160">
    <property type="entry name" value="HPT domain"/>
    <property type="match status" value="1"/>
</dbReference>
<evidence type="ECO:0000256" key="14">
    <source>
        <dbReference type="ARBA" id="ARBA00023136"/>
    </source>
</evidence>
<feature type="transmembrane region" description="Helical" evidence="22">
    <location>
        <begin position="74"/>
        <end position="97"/>
    </location>
</feature>
<dbReference type="Gene3D" id="3.40.50.2300">
    <property type="match status" value="2"/>
</dbReference>
<feature type="domain" description="PAS" evidence="25">
    <location>
        <begin position="428"/>
        <end position="481"/>
    </location>
</feature>
<evidence type="ECO:0000256" key="21">
    <source>
        <dbReference type="SAM" id="MobiDB-lite"/>
    </source>
</evidence>
<feature type="domain" description="PAC" evidence="26">
    <location>
        <begin position="505"/>
        <end position="559"/>
    </location>
</feature>
<evidence type="ECO:0000313" key="28">
    <source>
        <dbReference type="EMBL" id="VXD14892.1"/>
    </source>
</evidence>
<dbReference type="SUPFAM" id="SSF47226">
    <property type="entry name" value="Histidine-containing phosphotransfer domain, HPT domain"/>
    <property type="match status" value="1"/>
</dbReference>
<comment type="subunit">
    <text evidence="15">At low DSF concentrations, interacts with RpfF.</text>
</comment>
<comment type="caution">
    <text evidence="28">The sequence shown here is derived from an EMBL/GenBank/DDBJ whole genome shotgun (WGS) entry which is preliminary data.</text>
</comment>
<evidence type="ECO:0000256" key="18">
    <source>
        <dbReference type="PROSITE-ProRule" id="PRU00110"/>
    </source>
</evidence>
<evidence type="ECO:0000259" key="23">
    <source>
        <dbReference type="PROSITE" id="PS50109"/>
    </source>
</evidence>
<evidence type="ECO:0000256" key="6">
    <source>
        <dbReference type="ARBA" id="ARBA00022553"/>
    </source>
</evidence>
<dbReference type="Gene3D" id="3.30.565.10">
    <property type="entry name" value="Histidine kinase-like ATPase, C-terminal domain"/>
    <property type="match status" value="1"/>
</dbReference>
<gene>
    <name evidence="28" type="ORF">PL8927_330021</name>
</gene>
<dbReference type="SMART" id="SM00388">
    <property type="entry name" value="HisKA"/>
    <property type="match status" value="1"/>
</dbReference>
<evidence type="ECO:0000256" key="4">
    <source>
        <dbReference type="ARBA" id="ARBA00012438"/>
    </source>
</evidence>
<dbReference type="OrthoDB" id="5389090at2"/>
<dbReference type="InterPro" id="IPR013656">
    <property type="entry name" value="PAS_4"/>
</dbReference>
<keyword evidence="12 22" id="KW-1133">Transmembrane helix</keyword>
<feature type="domain" description="PAS" evidence="25">
    <location>
        <begin position="307"/>
        <end position="377"/>
    </location>
</feature>
<evidence type="ECO:0000256" key="1">
    <source>
        <dbReference type="ARBA" id="ARBA00000085"/>
    </source>
</evidence>
<keyword evidence="14 22" id="KW-0472">Membrane</keyword>
<dbReference type="PROSITE" id="PS50113">
    <property type="entry name" value="PAC"/>
    <property type="match status" value="2"/>
</dbReference>
<keyword evidence="11" id="KW-0067">ATP-binding</keyword>
<dbReference type="Gene3D" id="3.30.450.20">
    <property type="entry name" value="PAS domain"/>
    <property type="match status" value="4"/>
</dbReference>
<name>A0A7Z9DXN5_9CYAN</name>
<evidence type="ECO:0000259" key="24">
    <source>
        <dbReference type="PROSITE" id="PS50110"/>
    </source>
</evidence>
<dbReference type="InterPro" id="IPR003594">
    <property type="entry name" value="HATPase_dom"/>
</dbReference>
<dbReference type="InterPro" id="IPR035965">
    <property type="entry name" value="PAS-like_dom_sf"/>
</dbReference>
<dbReference type="SUPFAM" id="SSF47384">
    <property type="entry name" value="Homodimeric domain of signal transducing histidine kinase"/>
    <property type="match status" value="1"/>
</dbReference>
<dbReference type="Pfam" id="PF00072">
    <property type="entry name" value="Response_reg"/>
    <property type="match status" value="2"/>
</dbReference>
<keyword evidence="5" id="KW-1003">Cell membrane</keyword>
<dbReference type="PRINTS" id="PR00344">
    <property type="entry name" value="BCTRLSENSOR"/>
</dbReference>
<feature type="transmembrane region" description="Helical" evidence="22">
    <location>
        <begin position="21"/>
        <end position="37"/>
    </location>
</feature>
<evidence type="ECO:0000256" key="3">
    <source>
        <dbReference type="ARBA" id="ARBA00006402"/>
    </source>
</evidence>
<dbReference type="SMART" id="SM00448">
    <property type="entry name" value="REC"/>
    <property type="match status" value="2"/>
</dbReference>
<dbReference type="Pfam" id="PF08448">
    <property type="entry name" value="PAS_4"/>
    <property type="match status" value="3"/>
</dbReference>
<dbReference type="FunFam" id="3.30.565.10:FF:000010">
    <property type="entry name" value="Sensor histidine kinase RcsC"/>
    <property type="match status" value="1"/>
</dbReference>
<dbReference type="SMART" id="SM00091">
    <property type="entry name" value="PAS"/>
    <property type="match status" value="4"/>
</dbReference>
<dbReference type="GO" id="GO:0005886">
    <property type="term" value="C:plasma membrane"/>
    <property type="evidence" value="ECO:0007669"/>
    <property type="project" value="UniProtKB-SubCell"/>
</dbReference>
<feature type="domain" description="HPt" evidence="27">
    <location>
        <begin position="1261"/>
        <end position="1354"/>
    </location>
</feature>
<dbReference type="InterPro" id="IPR001789">
    <property type="entry name" value="Sig_transdc_resp-reg_receiver"/>
</dbReference>
<evidence type="ECO:0000256" key="8">
    <source>
        <dbReference type="ARBA" id="ARBA00022692"/>
    </source>
</evidence>
<dbReference type="InterPro" id="IPR036097">
    <property type="entry name" value="HisK_dim/P_sf"/>
</dbReference>
<comment type="similarity">
    <text evidence="3">In the N-terminal section; belongs to the phytochrome family.</text>
</comment>
<feature type="domain" description="Response regulatory" evidence="24">
    <location>
        <begin position="933"/>
        <end position="1054"/>
    </location>
</feature>
<evidence type="ECO:0000256" key="20">
    <source>
        <dbReference type="SAM" id="Coils"/>
    </source>
</evidence>
<evidence type="ECO:0000256" key="11">
    <source>
        <dbReference type="ARBA" id="ARBA00022840"/>
    </source>
</evidence>
<dbReference type="Pfam" id="PF02518">
    <property type="entry name" value="HATPase_c"/>
    <property type="match status" value="1"/>
</dbReference>
<keyword evidence="13" id="KW-0902">Two-component regulatory system</keyword>
<dbReference type="FunFam" id="1.10.287.130:FF:000002">
    <property type="entry name" value="Two-component osmosensing histidine kinase"/>
    <property type="match status" value="1"/>
</dbReference>
<dbReference type="CDD" id="cd00156">
    <property type="entry name" value="REC"/>
    <property type="match status" value="1"/>
</dbReference>
<dbReference type="SMART" id="SM00086">
    <property type="entry name" value="PAC"/>
    <property type="match status" value="2"/>
</dbReference>
<feature type="transmembrane region" description="Helical" evidence="22">
    <location>
        <begin position="43"/>
        <end position="62"/>
    </location>
</feature>
<dbReference type="InterPro" id="IPR003661">
    <property type="entry name" value="HisK_dim/P_dom"/>
</dbReference>
<dbReference type="InterPro" id="IPR036641">
    <property type="entry name" value="HPT_dom_sf"/>
</dbReference>
<dbReference type="SUPFAM" id="SSF52172">
    <property type="entry name" value="CheY-like"/>
    <property type="match status" value="2"/>
</dbReference>
<dbReference type="Pfam" id="PF00512">
    <property type="entry name" value="HisKA"/>
    <property type="match status" value="1"/>
</dbReference>
<feature type="domain" description="Response regulatory" evidence="24">
    <location>
        <begin position="1085"/>
        <end position="1204"/>
    </location>
</feature>
<dbReference type="PANTHER" id="PTHR45339:SF1">
    <property type="entry name" value="HYBRID SIGNAL TRANSDUCTION HISTIDINE KINASE J"/>
    <property type="match status" value="1"/>
</dbReference>
<dbReference type="PROSITE" id="PS50110">
    <property type="entry name" value="RESPONSE_REGULATORY"/>
    <property type="match status" value="2"/>
</dbReference>
<evidence type="ECO:0000256" key="7">
    <source>
        <dbReference type="ARBA" id="ARBA00022679"/>
    </source>
</evidence>
<feature type="region of interest" description="Disordered" evidence="21">
    <location>
        <begin position="1209"/>
        <end position="1242"/>
    </location>
</feature>
<comment type="catalytic activity">
    <reaction evidence="1">
        <text>ATP + protein L-histidine = ADP + protein N-phospho-L-histidine.</text>
        <dbReference type="EC" id="2.7.13.3"/>
    </reaction>
</comment>
<dbReference type="InterPro" id="IPR008207">
    <property type="entry name" value="Sig_transdc_His_kin_Hpt_dom"/>
</dbReference>
<reference evidence="28" key="1">
    <citation type="submission" date="2019-10" db="EMBL/GenBank/DDBJ databases">
        <authorList>
            <consortium name="Genoscope - CEA"/>
            <person name="William W."/>
        </authorList>
    </citation>
    <scope>NUCLEOTIDE SEQUENCE [LARGE SCALE GENOMIC DNA]</scope>
    <source>
        <strain evidence="28">BBR_PRJEB10992</strain>
    </source>
</reference>
<dbReference type="GO" id="GO:0005524">
    <property type="term" value="F:ATP binding"/>
    <property type="evidence" value="ECO:0007669"/>
    <property type="project" value="UniProtKB-KW"/>
</dbReference>
<dbReference type="SMART" id="SM00073">
    <property type="entry name" value="HPT"/>
    <property type="match status" value="1"/>
</dbReference>
<protein>
    <recommendedName>
        <fullName evidence="17">Circadian input-output histidine kinase CikA</fullName>
        <ecNumber evidence="4">2.7.13.3</ecNumber>
    </recommendedName>
    <alternativeName>
        <fullName evidence="16">Sensory/regulatory protein RpfC</fullName>
    </alternativeName>
</protein>
<dbReference type="SMART" id="SM00387">
    <property type="entry name" value="HATPase_c"/>
    <property type="match status" value="1"/>
</dbReference>
<evidence type="ECO:0000256" key="13">
    <source>
        <dbReference type="ARBA" id="ARBA00023012"/>
    </source>
</evidence>
<dbReference type="InterPro" id="IPR011006">
    <property type="entry name" value="CheY-like_superfamily"/>
</dbReference>
<feature type="modified residue" description="4-aspartylphosphate" evidence="19">
    <location>
        <position position="1134"/>
    </location>
</feature>
<dbReference type="Proteomes" id="UP000184550">
    <property type="component" value="Unassembled WGS sequence"/>
</dbReference>
<keyword evidence="7 28" id="KW-0808">Transferase</keyword>
<evidence type="ECO:0000256" key="19">
    <source>
        <dbReference type="PROSITE-ProRule" id="PRU00169"/>
    </source>
</evidence>
<evidence type="ECO:0000256" key="9">
    <source>
        <dbReference type="ARBA" id="ARBA00022741"/>
    </source>
</evidence>
<dbReference type="InterPro" id="IPR004358">
    <property type="entry name" value="Sig_transdc_His_kin-like_C"/>
</dbReference>
<feature type="domain" description="Histidine kinase" evidence="23">
    <location>
        <begin position="695"/>
        <end position="916"/>
    </location>
</feature>
<dbReference type="CDD" id="cd00082">
    <property type="entry name" value="HisKA"/>
    <property type="match status" value="1"/>
</dbReference>
<evidence type="ECO:0000256" key="10">
    <source>
        <dbReference type="ARBA" id="ARBA00022777"/>
    </source>
</evidence>
<evidence type="ECO:0000256" key="5">
    <source>
        <dbReference type="ARBA" id="ARBA00022475"/>
    </source>
</evidence>
<feature type="domain" description="PAC" evidence="26">
    <location>
        <begin position="215"/>
        <end position="267"/>
    </location>
</feature>
<dbReference type="Pfam" id="PF01627">
    <property type="entry name" value="Hpt"/>
    <property type="match status" value="1"/>
</dbReference>
<keyword evidence="8 22" id="KW-0812">Transmembrane</keyword>
<dbReference type="SUPFAM" id="SSF55874">
    <property type="entry name" value="ATPase domain of HSP90 chaperone/DNA topoisomerase II/histidine kinase"/>
    <property type="match status" value="1"/>
</dbReference>
<evidence type="ECO:0000256" key="2">
    <source>
        <dbReference type="ARBA" id="ARBA00004651"/>
    </source>
</evidence>
<dbReference type="Gene3D" id="1.10.287.130">
    <property type="match status" value="1"/>
</dbReference>
<feature type="domain" description="PAS" evidence="25">
    <location>
        <begin position="136"/>
        <end position="212"/>
    </location>
</feature>
<accession>A0A7Z9DXN5</accession>
<dbReference type="PANTHER" id="PTHR45339">
    <property type="entry name" value="HYBRID SIGNAL TRANSDUCTION HISTIDINE KINASE J"/>
    <property type="match status" value="1"/>
</dbReference>
<keyword evidence="10 28" id="KW-0418">Kinase</keyword>
<dbReference type="InterPro" id="IPR036890">
    <property type="entry name" value="HATPase_C_sf"/>
</dbReference>